<proteinExistence type="predicted"/>
<evidence type="ECO:0000313" key="4">
    <source>
        <dbReference type="Proteomes" id="UP000461010"/>
    </source>
</evidence>
<keyword evidence="1" id="KW-0812">Transmembrane</keyword>
<sequence length="138" mass="15641">MKVLTVIGIAILCMLLTWLIGTMNEKTYEKYKFRFLGFDFFTLYAVITGLSYFGHKWYLSALEIDGDLLNGLLLMSFATILFILILVANIKRTSFFIGIGITLLQTIIYVPLSVVSFIALLIALAYFSQTKPVYTVNK</sequence>
<feature type="transmembrane region" description="Helical" evidence="1">
    <location>
        <begin position="95"/>
        <end position="128"/>
    </location>
</feature>
<dbReference type="AlphaFoldDB" id="A0A6L4WQY3"/>
<keyword evidence="1" id="KW-1133">Transmembrane helix</keyword>
<dbReference type="RefSeq" id="WP_152192247.1">
    <property type="nucleotide sequence ID" value="NZ_WFKI01000086.1"/>
</dbReference>
<reference evidence="4 5" key="1">
    <citation type="submission" date="2019-10" db="EMBL/GenBank/DDBJ databases">
        <title>Poseidonibacter ostreae sp. nov., isolated from the gut of the Ostrea denselamellosa.</title>
        <authorList>
            <person name="Choi A."/>
        </authorList>
    </citation>
    <scope>NUCLEOTIDE SEQUENCE [LARGE SCALE GENOMIC DNA]</scope>
    <source>
        <strain evidence="2 5">SJOD-M-33</strain>
        <strain evidence="3 4">SJOD-M-5</strain>
    </source>
</reference>
<evidence type="ECO:0000313" key="2">
    <source>
        <dbReference type="EMBL" id="KAB7884278.1"/>
    </source>
</evidence>
<dbReference type="Proteomes" id="UP000461010">
    <property type="component" value="Unassembled WGS sequence"/>
</dbReference>
<organism evidence="2 5">
    <name type="scientific">Poseidonibacter ostreae</name>
    <dbReference type="NCBI Taxonomy" id="2654171"/>
    <lineage>
        <taxon>Bacteria</taxon>
        <taxon>Pseudomonadati</taxon>
        <taxon>Campylobacterota</taxon>
        <taxon>Epsilonproteobacteria</taxon>
        <taxon>Campylobacterales</taxon>
        <taxon>Arcobacteraceae</taxon>
        <taxon>Poseidonibacter</taxon>
    </lineage>
</organism>
<evidence type="ECO:0000313" key="3">
    <source>
        <dbReference type="EMBL" id="KAB7886495.1"/>
    </source>
</evidence>
<keyword evidence="4" id="KW-1185">Reference proteome</keyword>
<feature type="transmembrane region" description="Helical" evidence="1">
    <location>
        <begin position="35"/>
        <end position="53"/>
    </location>
</feature>
<dbReference type="Proteomes" id="UP000472839">
    <property type="component" value="Unassembled WGS sequence"/>
</dbReference>
<accession>A0A6L4WQY3</accession>
<dbReference type="EMBL" id="WFKJ01000077">
    <property type="protein sequence ID" value="KAB7886495.1"/>
    <property type="molecule type" value="Genomic_DNA"/>
</dbReference>
<feature type="transmembrane region" description="Helical" evidence="1">
    <location>
        <begin position="68"/>
        <end position="88"/>
    </location>
</feature>
<comment type="caution">
    <text evidence="2">The sequence shown here is derived from an EMBL/GenBank/DDBJ whole genome shotgun (WGS) entry which is preliminary data.</text>
</comment>
<feature type="transmembrane region" description="Helical" evidence="1">
    <location>
        <begin position="6"/>
        <end position="23"/>
    </location>
</feature>
<evidence type="ECO:0000313" key="5">
    <source>
        <dbReference type="Proteomes" id="UP000472839"/>
    </source>
</evidence>
<keyword evidence="1" id="KW-0472">Membrane</keyword>
<evidence type="ECO:0000256" key="1">
    <source>
        <dbReference type="SAM" id="Phobius"/>
    </source>
</evidence>
<gene>
    <name evidence="3" type="ORF">GBG18_14575</name>
    <name evidence="2" type="ORF">GBG19_16015</name>
</gene>
<name>A0A6L4WQY3_9BACT</name>
<dbReference type="EMBL" id="WFKK01000092">
    <property type="protein sequence ID" value="KAB7884278.1"/>
    <property type="molecule type" value="Genomic_DNA"/>
</dbReference>
<protein>
    <submittedName>
        <fullName evidence="2">Uncharacterized protein</fullName>
    </submittedName>
</protein>